<protein>
    <recommendedName>
        <fullName evidence="1">Hemerythrin-like domain-containing protein</fullName>
    </recommendedName>
</protein>
<organism evidence="2 3">
    <name type="scientific">Actinoplanes friuliensis DSM 7358</name>
    <dbReference type="NCBI Taxonomy" id="1246995"/>
    <lineage>
        <taxon>Bacteria</taxon>
        <taxon>Bacillati</taxon>
        <taxon>Actinomycetota</taxon>
        <taxon>Actinomycetes</taxon>
        <taxon>Micromonosporales</taxon>
        <taxon>Micromonosporaceae</taxon>
        <taxon>Actinoplanes</taxon>
    </lineage>
</organism>
<sequence>MTLLPPLPPVGGETTGPSVVDVIEREHRELIALCDELTGDGTDAARRQTLAQVISAELSRHLSAEEQYLYPAVKATVPDGYVLVEREIAEDRAMLEALRLLEAADDTNRAARADDVCRRLHRHSTAASGELLPLLLQMASVEDLIRLGNRVELAEEAAPTRPHPGTPASPPWNKIVDPAVAIVDKVRDVVGRRTTYPRDL</sequence>
<dbReference type="InterPro" id="IPR012312">
    <property type="entry name" value="Hemerythrin-like"/>
</dbReference>
<name>U5W3B7_9ACTN</name>
<dbReference type="KEGG" id="afs:AFR_26685"/>
<reference evidence="2 3" key="1">
    <citation type="journal article" date="2014" name="J. Biotechnol.">
        <title>Complete genome sequence of the actinobacterium Actinoplanes friuliensis HAG 010964, producer of the lipopeptide antibiotic friulimycin.</title>
        <authorList>
            <person name="Ruckert C."/>
            <person name="Szczepanowski R."/>
            <person name="Albersmeier A."/>
            <person name="Goesmann A."/>
            <person name="Fischer N."/>
            <person name="Steinkamper A."/>
            <person name="Puhler A."/>
            <person name="Biener R."/>
            <person name="Schwartz D."/>
            <person name="Kalinowski J."/>
        </authorList>
    </citation>
    <scope>NUCLEOTIDE SEQUENCE [LARGE SCALE GENOMIC DNA]</scope>
    <source>
        <strain evidence="2 3">DSM 7358</strain>
    </source>
</reference>
<dbReference type="eggNOG" id="COG5592">
    <property type="taxonomic scope" value="Bacteria"/>
</dbReference>
<dbReference type="Proteomes" id="UP000017746">
    <property type="component" value="Chromosome"/>
</dbReference>
<dbReference type="PATRIC" id="fig|1246995.3.peg.5408"/>
<evidence type="ECO:0000313" key="3">
    <source>
        <dbReference type="Proteomes" id="UP000017746"/>
    </source>
</evidence>
<dbReference type="Gene3D" id="1.20.120.520">
    <property type="entry name" value="nmb1532 protein domain like"/>
    <property type="match status" value="1"/>
</dbReference>
<dbReference type="Pfam" id="PF01814">
    <property type="entry name" value="Hemerythrin"/>
    <property type="match status" value="1"/>
</dbReference>
<evidence type="ECO:0000313" key="2">
    <source>
        <dbReference type="EMBL" id="AGZ43599.1"/>
    </source>
</evidence>
<dbReference type="PANTHER" id="PTHR35585:SF1">
    <property type="entry name" value="HHE DOMAIN PROTEIN (AFU_ORTHOLOGUE AFUA_4G00730)"/>
    <property type="match status" value="1"/>
</dbReference>
<dbReference type="HOGENOM" id="CLU_079417_2_2_11"/>
<dbReference type="AlphaFoldDB" id="U5W3B7"/>
<dbReference type="EMBL" id="CP006272">
    <property type="protein sequence ID" value="AGZ43599.1"/>
    <property type="molecule type" value="Genomic_DNA"/>
</dbReference>
<dbReference type="OrthoDB" id="9793637at2"/>
<accession>U5W3B7</accession>
<proteinExistence type="predicted"/>
<dbReference type="PANTHER" id="PTHR35585">
    <property type="entry name" value="HHE DOMAIN PROTEIN (AFU_ORTHOLOGUE AFUA_4G00730)"/>
    <property type="match status" value="1"/>
</dbReference>
<dbReference type="STRING" id="1246995.AFR_26685"/>
<dbReference type="RefSeq" id="WP_023364457.1">
    <property type="nucleotide sequence ID" value="NC_022657.1"/>
</dbReference>
<keyword evidence="3" id="KW-1185">Reference proteome</keyword>
<gene>
    <name evidence="2" type="ORF">AFR_26685</name>
</gene>
<evidence type="ECO:0000259" key="1">
    <source>
        <dbReference type="Pfam" id="PF01814"/>
    </source>
</evidence>
<feature type="domain" description="Hemerythrin-like" evidence="1">
    <location>
        <begin position="19"/>
        <end position="123"/>
    </location>
</feature>